<evidence type="ECO:0000313" key="5">
    <source>
        <dbReference type="EMBL" id="KAJ8750505.1"/>
    </source>
</evidence>
<evidence type="ECO:0000259" key="4">
    <source>
        <dbReference type="SMART" id="SM00322"/>
    </source>
</evidence>
<evidence type="ECO:0000256" key="1">
    <source>
        <dbReference type="ARBA" id="ARBA00022737"/>
    </source>
</evidence>
<accession>A0AAV8SE96</accession>
<feature type="compositionally biased region" description="Low complexity" evidence="3">
    <location>
        <begin position="382"/>
        <end position="416"/>
    </location>
</feature>
<evidence type="ECO:0000256" key="3">
    <source>
        <dbReference type="SAM" id="MobiDB-lite"/>
    </source>
</evidence>
<dbReference type="InterPro" id="IPR004087">
    <property type="entry name" value="KH_dom"/>
</dbReference>
<feature type="compositionally biased region" description="Low complexity" evidence="3">
    <location>
        <begin position="339"/>
        <end position="348"/>
    </location>
</feature>
<dbReference type="Proteomes" id="UP001159364">
    <property type="component" value="Linkage Group LG11"/>
</dbReference>
<evidence type="ECO:0000313" key="6">
    <source>
        <dbReference type="Proteomes" id="UP001159364"/>
    </source>
</evidence>
<feature type="compositionally biased region" description="Low complexity" evidence="3">
    <location>
        <begin position="448"/>
        <end position="465"/>
    </location>
</feature>
<dbReference type="PANTHER" id="PTHR10288">
    <property type="entry name" value="KH DOMAIN CONTAINING RNA BINDING PROTEIN"/>
    <property type="match status" value="1"/>
</dbReference>
<feature type="compositionally biased region" description="Pro residues" evidence="3">
    <location>
        <begin position="584"/>
        <end position="597"/>
    </location>
</feature>
<feature type="domain" description="K Homology" evidence="4">
    <location>
        <begin position="137"/>
        <end position="210"/>
    </location>
</feature>
<gene>
    <name evidence="5" type="ORF">K2173_015654</name>
</gene>
<dbReference type="EMBL" id="JAIWQS010000011">
    <property type="protein sequence ID" value="KAJ8750505.1"/>
    <property type="molecule type" value="Genomic_DNA"/>
</dbReference>
<dbReference type="AlphaFoldDB" id="A0AAV8SE96"/>
<feature type="domain" description="K Homology" evidence="4">
    <location>
        <begin position="229"/>
        <end position="303"/>
    </location>
</feature>
<dbReference type="PROSITE" id="PS50084">
    <property type="entry name" value="KH_TYPE_1"/>
    <property type="match status" value="2"/>
</dbReference>
<dbReference type="InterPro" id="IPR004088">
    <property type="entry name" value="KH_dom_type_1"/>
</dbReference>
<sequence length="691" mass="71703">MADDAHYPATDITATTIASNKRKYDDQTLPPPPPPPSSARRPTGFSSPTEPPPSYNNVPPPVDEIQMAKQKAQEIAARLLSDAAGGGAGVGAATDVKRPRFENGATGFDSTDKDSKPSMFLNSAPSAIPVSYGSYMGGTSKKIDIPNGRVGVIIGKGGETIKYLQLQSGAKIQVTRDMDADPNSPTRMVELMGTPEQIAKAEQLINEVLAEADAGGSGTVSRRFTGQGSSDHFVIKIPNNKVGLVIGKGGETIKNMQARTGARIQVIPLHLPPGDTSAERSVHIDGTNDQIEAAKELVNEVISENRPRNQSMAGGYPQQGYQTRPPTNWGPPGAPPMQQPGYGYMQPGGYPGPSPQYGMSQPPYGGYPSQATSGGYPSNWDQSTGSVGQQTSQGYDYYNQPPSSQQQPTTGGTAAPDNSGYNYGQPPASGYNQQGQGYAHDGYGGYPQSGYGQPPPYDQQQSYSSASNYSSVTNPSQEGHASSYGAQGDTTQTPAQPSTMGQQGYNVGQQPGTNPASYPPQGSQPGYGVPPASQTGYGSQPPVQPSYGSGYGPPQGQKPLANPAVYGQTQQSPSNAGGYGQPAPVQPGYPHSQPPPSGYSQPDSVPPRAPSGYGVTASQSGYGQPYGPPVGQPGYGQGPPAYNTSYGSGYSQPAAYPADGSATNSARGTYDAPPSSQSAQQSGVAKASPQN</sequence>
<feature type="compositionally biased region" description="Polar residues" evidence="3">
    <location>
        <begin position="466"/>
        <end position="524"/>
    </location>
</feature>
<dbReference type="Pfam" id="PF00013">
    <property type="entry name" value="KH_1"/>
    <property type="match status" value="2"/>
</dbReference>
<feature type="compositionally biased region" description="Low complexity" evidence="3">
    <location>
        <begin position="672"/>
        <end position="682"/>
    </location>
</feature>
<dbReference type="InterPro" id="IPR036612">
    <property type="entry name" value="KH_dom_type_1_sf"/>
</dbReference>
<evidence type="ECO:0000256" key="2">
    <source>
        <dbReference type="PROSITE-ProRule" id="PRU00117"/>
    </source>
</evidence>
<protein>
    <recommendedName>
        <fullName evidence="4">K Homology domain-containing protein</fullName>
    </recommendedName>
</protein>
<dbReference type="SMART" id="SM00322">
    <property type="entry name" value="KH"/>
    <property type="match status" value="2"/>
</dbReference>
<feature type="compositionally biased region" description="Polar residues" evidence="3">
    <location>
        <begin position="369"/>
        <end position="381"/>
    </location>
</feature>
<dbReference type="FunFam" id="3.30.1370.10:FF:000093">
    <property type="entry name" value="KH domain-containing protein"/>
    <property type="match status" value="1"/>
</dbReference>
<dbReference type="GO" id="GO:0003723">
    <property type="term" value="F:RNA binding"/>
    <property type="evidence" value="ECO:0007669"/>
    <property type="project" value="UniProtKB-UniRule"/>
</dbReference>
<keyword evidence="1" id="KW-0677">Repeat</keyword>
<keyword evidence="2" id="KW-0694">RNA-binding</keyword>
<organism evidence="5 6">
    <name type="scientific">Erythroxylum novogranatense</name>
    <dbReference type="NCBI Taxonomy" id="1862640"/>
    <lineage>
        <taxon>Eukaryota</taxon>
        <taxon>Viridiplantae</taxon>
        <taxon>Streptophyta</taxon>
        <taxon>Embryophyta</taxon>
        <taxon>Tracheophyta</taxon>
        <taxon>Spermatophyta</taxon>
        <taxon>Magnoliopsida</taxon>
        <taxon>eudicotyledons</taxon>
        <taxon>Gunneridae</taxon>
        <taxon>Pentapetalae</taxon>
        <taxon>rosids</taxon>
        <taxon>fabids</taxon>
        <taxon>Malpighiales</taxon>
        <taxon>Erythroxylaceae</taxon>
        <taxon>Erythroxylum</taxon>
    </lineage>
</organism>
<proteinExistence type="predicted"/>
<dbReference type="Gene3D" id="3.30.1370.10">
    <property type="entry name" value="K Homology domain, type 1"/>
    <property type="match status" value="2"/>
</dbReference>
<keyword evidence="6" id="KW-1185">Reference proteome</keyword>
<feature type="compositionally biased region" description="Low complexity" evidence="3">
    <location>
        <begin position="545"/>
        <end position="559"/>
    </location>
</feature>
<feature type="compositionally biased region" description="Pro residues" evidence="3">
    <location>
        <begin position="49"/>
        <end position="62"/>
    </location>
</feature>
<feature type="compositionally biased region" description="Polar residues" evidence="3">
    <location>
        <begin position="642"/>
        <end position="651"/>
    </location>
</feature>
<name>A0AAV8SE96_9ROSI</name>
<feature type="compositionally biased region" description="Pro residues" evidence="3">
    <location>
        <begin position="328"/>
        <end position="338"/>
    </location>
</feature>
<reference evidence="5 6" key="1">
    <citation type="submission" date="2021-09" db="EMBL/GenBank/DDBJ databases">
        <title>Genomic insights and catalytic innovation underlie evolution of tropane alkaloids biosynthesis.</title>
        <authorList>
            <person name="Wang Y.-J."/>
            <person name="Tian T."/>
            <person name="Huang J.-P."/>
            <person name="Huang S.-X."/>
        </authorList>
    </citation>
    <scope>NUCLEOTIDE SEQUENCE [LARGE SCALE GENOMIC DNA]</scope>
    <source>
        <strain evidence="5">KIB-2018</strain>
        <tissue evidence="5">Leaf</tissue>
    </source>
</reference>
<comment type="caution">
    <text evidence="5">The sequence shown here is derived from an EMBL/GenBank/DDBJ whole genome shotgun (WGS) entry which is preliminary data.</text>
</comment>
<feature type="region of interest" description="Disordered" evidence="3">
    <location>
        <begin position="304"/>
        <end position="691"/>
    </location>
</feature>
<dbReference type="SUPFAM" id="SSF54791">
    <property type="entry name" value="Eukaryotic type KH-domain (KH-domain type I)"/>
    <property type="match status" value="2"/>
</dbReference>
<feature type="region of interest" description="Disordered" evidence="3">
    <location>
        <begin position="1"/>
        <end position="64"/>
    </location>
</feature>